<evidence type="ECO:0000313" key="1">
    <source>
        <dbReference type="EMBL" id="KAK3308253.1"/>
    </source>
</evidence>
<name>A0AAJ0M442_9PEZI</name>
<dbReference type="AlphaFoldDB" id="A0AAJ0M442"/>
<evidence type="ECO:0000313" key="2">
    <source>
        <dbReference type="Proteomes" id="UP001273166"/>
    </source>
</evidence>
<reference evidence="1" key="2">
    <citation type="submission" date="2023-06" db="EMBL/GenBank/DDBJ databases">
        <authorList>
            <consortium name="Lawrence Berkeley National Laboratory"/>
            <person name="Mondo S.J."/>
            <person name="Hensen N."/>
            <person name="Bonometti L."/>
            <person name="Westerberg I."/>
            <person name="Brannstrom I.O."/>
            <person name="Guillou S."/>
            <person name="Cros-Aarteil S."/>
            <person name="Calhoun S."/>
            <person name="Haridas S."/>
            <person name="Kuo A."/>
            <person name="Pangilinan J."/>
            <person name="Riley R."/>
            <person name="Labutti K."/>
            <person name="Andreopoulos B."/>
            <person name="Lipzen A."/>
            <person name="Chen C."/>
            <person name="Yanf M."/>
            <person name="Daum C."/>
            <person name="Ng V."/>
            <person name="Clum A."/>
            <person name="Steindorff A."/>
            <person name="Ohm R."/>
            <person name="Martin F."/>
            <person name="Silar P."/>
            <person name="Natvig D."/>
            <person name="Lalanne C."/>
            <person name="Gautier V."/>
            <person name="Ament-Velasquez S.L."/>
            <person name="Kruys A."/>
            <person name="Hutchinson M.I."/>
            <person name="Powell A.J."/>
            <person name="Barry K."/>
            <person name="Miller A.N."/>
            <person name="Grigoriev I.V."/>
            <person name="Debuchy R."/>
            <person name="Gladieux P."/>
            <person name="Thoren M.H."/>
            <person name="Johannesson H."/>
        </authorList>
    </citation>
    <scope>NUCLEOTIDE SEQUENCE</scope>
    <source>
        <strain evidence="1">CBS 333.67</strain>
    </source>
</reference>
<accession>A0AAJ0M442</accession>
<dbReference type="Proteomes" id="UP001273166">
    <property type="component" value="Unassembled WGS sequence"/>
</dbReference>
<dbReference type="EMBL" id="JAUDZG010000002">
    <property type="protein sequence ID" value="KAK3308253.1"/>
    <property type="molecule type" value="Genomic_DNA"/>
</dbReference>
<sequence>MASRAPLAFLGSPFLGLCCGSRDRQDKQLRYVDASDQPHCAVAVLDVIWLLMNADAENIESVFWLKSVLWAIACWLTRTHKQHHLVTHCHSSALH</sequence>
<organism evidence="1 2">
    <name type="scientific">Chaetomium strumarium</name>
    <dbReference type="NCBI Taxonomy" id="1170767"/>
    <lineage>
        <taxon>Eukaryota</taxon>
        <taxon>Fungi</taxon>
        <taxon>Dikarya</taxon>
        <taxon>Ascomycota</taxon>
        <taxon>Pezizomycotina</taxon>
        <taxon>Sordariomycetes</taxon>
        <taxon>Sordariomycetidae</taxon>
        <taxon>Sordariales</taxon>
        <taxon>Chaetomiaceae</taxon>
        <taxon>Chaetomium</taxon>
    </lineage>
</organism>
<proteinExistence type="predicted"/>
<dbReference type="RefSeq" id="XP_062724033.1">
    <property type="nucleotide sequence ID" value="XM_062861389.1"/>
</dbReference>
<reference evidence="1" key="1">
    <citation type="journal article" date="2023" name="Mol. Phylogenet. Evol.">
        <title>Genome-scale phylogeny and comparative genomics of the fungal order Sordariales.</title>
        <authorList>
            <person name="Hensen N."/>
            <person name="Bonometti L."/>
            <person name="Westerberg I."/>
            <person name="Brannstrom I.O."/>
            <person name="Guillou S."/>
            <person name="Cros-Aarteil S."/>
            <person name="Calhoun S."/>
            <person name="Haridas S."/>
            <person name="Kuo A."/>
            <person name="Mondo S."/>
            <person name="Pangilinan J."/>
            <person name="Riley R."/>
            <person name="LaButti K."/>
            <person name="Andreopoulos B."/>
            <person name="Lipzen A."/>
            <person name="Chen C."/>
            <person name="Yan M."/>
            <person name="Daum C."/>
            <person name="Ng V."/>
            <person name="Clum A."/>
            <person name="Steindorff A."/>
            <person name="Ohm R.A."/>
            <person name="Martin F."/>
            <person name="Silar P."/>
            <person name="Natvig D.O."/>
            <person name="Lalanne C."/>
            <person name="Gautier V."/>
            <person name="Ament-Velasquez S.L."/>
            <person name="Kruys A."/>
            <person name="Hutchinson M.I."/>
            <person name="Powell A.J."/>
            <person name="Barry K."/>
            <person name="Miller A.N."/>
            <person name="Grigoriev I.V."/>
            <person name="Debuchy R."/>
            <person name="Gladieux P."/>
            <person name="Hiltunen Thoren M."/>
            <person name="Johannesson H."/>
        </authorList>
    </citation>
    <scope>NUCLEOTIDE SEQUENCE</scope>
    <source>
        <strain evidence="1">CBS 333.67</strain>
    </source>
</reference>
<protein>
    <submittedName>
        <fullName evidence="1">Uncharacterized protein</fullName>
    </submittedName>
</protein>
<comment type="caution">
    <text evidence="1">The sequence shown here is derived from an EMBL/GenBank/DDBJ whole genome shotgun (WGS) entry which is preliminary data.</text>
</comment>
<gene>
    <name evidence="1" type="ORF">B0T15DRAFT_102989</name>
</gene>
<dbReference type="GeneID" id="87880218"/>
<keyword evidence="2" id="KW-1185">Reference proteome</keyword>